<protein>
    <submittedName>
        <fullName evidence="1">Uncharacterized protein</fullName>
    </submittedName>
</protein>
<dbReference type="EMBL" id="BNJJ01000010">
    <property type="protein sequence ID" value="GHO85786.1"/>
    <property type="molecule type" value="Genomic_DNA"/>
</dbReference>
<comment type="caution">
    <text evidence="1">The sequence shown here is derived from an EMBL/GenBank/DDBJ whole genome shotgun (WGS) entry which is preliminary data.</text>
</comment>
<evidence type="ECO:0000313" key="2">
    <source>
        <dbReference type="Proteomes" id="UP000635565"/>
    </source>
</evidence>
<reference evidence="1 2" key="1">
    <citation type="journal article" date="2021" name="Int. J. Syst. Evol. Microbiol.">
        <title>Reticulibacter mediterranei gen. nov., sp. nov., within the new family Reticulibacteraceae fam. nov., and Ktedonospora formicarum gen. nov., sp. nov., Ktedonobacter robiniae sp. nov., Dictyobacter formicarum sp. nov. and Dictyobacter arantiisoli sp. nov., belonging to the class Ktedonobacteria.</title>
        <authorList>
            <person name="Yabe S."/>
            <person name="Zheng Y."/>
            <person name="Wang C.M."/>
            <person name="Sakai Y."/>
            <person name="Abe K."/>
            <person name="Yokota A."/>
            <person name="Donadio S."/>
            <person name="Cavaletti L."/>
            <person name="Monciardini P."/>
        </authorList>
    </citation>
    <scope>NUCLEOTIDE SEQUENCE [LARGE SCALE GENOMIC DNA]</scope>
    <source>
        <strain evidence="1 2">SOSP1-9</strain>
    </source>
</reference>
<sequence>MHLNIDVTMGSTVDLRPFDLELPGLDMPSPWQAEVPLGDQAVEVPVLLQDYHQDNLPDDSDAGQAWQQYMSRRERHLSLLAAGWEQADLC</sequence>
<organism evidence="1 2">
    <name type="scientific">Dictyobacter formicarum</name>
    <dbReference type="NCBI Taxonomy" id="2778368"/>
    <lineage>
        <taxon>Bacteria</taxon>
        <taxon>Bacillati</taxon>
        <taxon>Chloroflexota</taxon>
        <taxon>Ktedonobacteria</taxon>
        <taxon>Ktedonobacterales</taxon>
        <taxon>Dictyobacteraceae</taxon>
        <taxon>Dictyobacter</taxon>
    </lineage>
</organism>
<name>A0ABQ3VL23_9CHLR</name>
<evidence type="ECO:0000313" key="1">
    <source>
        <dbReference type="EMBL" id="GHO85786.1"/>
    </source>
</evidence>
<dbReference type="Proteomes" id="UP000635565">
    <property type="component" value="Unassembled WGS sequence"/>
</dbReference>
<keyword evidence="2" id="KW-1185">Reference proteome</keyword>
<proteinExistence type="predicted"/>
<accession>A0ABQ3VL23</accession>
<dbReference type="RefSeq" id="WP_201363428.1">
    <property type="nucleotide sequence ID" value="NZ_BNJJ01000010.1"/>
</dbReference>
<gene>
    <name evidence="1" type="ORF">KSZ_37920</name>
</gene>